<accession>A0A0B5NQ42</accession>
<evidence type="ECO:0000313" key="4">
    <source>
        <dbReference type="Proteomes" id="UP000031876"/>
    </source>
</evidence>
<dbReference type="Proteomes" id="UP000501107">
    <property type="component" value="Plasmid unnamed3"/>
</dbReference>
<protein>
    <submittedName>
        <fullName evidence="3">Uncharacterized protein</fullName>
    </submittedName>
</protein>
<dbReference type="EMBL" id="VKQN01000001">
    <property type="protein sequence ID" value="MDR4174551.1"/>
    <property type="molecule type" value="Genomic_DNA"/>
</dbReference>
<dbReference type="Proteomes" id="UP000031876">
    <property type="component" value="Plasmid 2"/>
</dbReference>
<dbReference type="EMBL" id="CP053979">
    <property type="protein sequence ID" value="QKH22852.1"/>
    <property type="molecule type" value="Genomic_DNA"/>
</dbReference>
<dbReference type="EMBL" id="CP009334">
    <property type="protein sequence ID" value="AJG74178.1"/>
    <property type="molecule type" value="Genomic_DNA"/>
</dbReference>
<geneLocation type="plasmid" evidence="3 5">
    <name>unnamed3</name>
</geneLocation>
<evidence type="ECO:0000313" key="2">
    <source>
        <dbReference type="EMBL" id="MDR4174551.1"/>
    </source>
</evidence>
<reference evidence="1 4" key="1">
    <citation type="journal article" date="2015" name="Genome Announc.">
        <title>Complete genome sequences for 35 biothreat assay-relevant bacillus species.</title>
        <authorList>
            <person name="Johnson S.L."/>
            <person name="Daligault H.E."/>
            <person name="Davenport K.W."/>
            <person name="Jaissle J."/>
            <person name="Frey K.G."/>
            <person name="Ladner J.T."/>
            <person name="Broomall S.M."/>
            <person name="Bishop-Lilly K.A."/>
            <person name="Bruce D.C."/>
            <person name="Gibbons H.S."/>
            <person name="Coyne S.R."/>
            <person name="Lo C.C."/>
            <person name="Meincke L."/>
            <person name="Munk A.C."/>
            <person name="Koroleva G.I."/>
            <person name="Rosenzweig C.N."/>
            <person name="Palacios G.F."/>
            <person name="Redden C.L."/>
            <person name="Minogue T.D."/>
            <person name="Chain P.S."/>
        </authorList>
    </citation>
    <scope>NUCLEOTIDE SEQUENCE [LARGE SCALE GENOMIC DNA]</scope>
    <source>
        <strain evidence="1 4">HD1011</strain>
        <plasmid evidence="1 4">2</plasmid>
    </source>
</reference>
<evidence type="ECO:0000313" key="3">
    <source>
        <dbReference type="EMBL" id="QKH22852.1"/>
    </source>
</evidence>
<reference evidence="3 5" key="3">
    <citation type="submission" date="2020-05" db="EMBL/GenBank/DDBJ databases">
        <title>FDA dAtabase for Regulatory Grade micrObial Sequences (FDA-ARGOS): Supporting development and validation of Infectious Disease Dx tests.</title>
        <authorList>
            <person name="Nelson B."/>
            <person name="Plummer A."/>
            <person name="Tallon L."/>
            <person name="Sadzewicz L."/>
            <person name="Zhao X."/>
            <person name="Vavikolanu K."/>
            <person name="Mehta A."/>
            <person name="Aluvathingal J."/>
            <person name="Nadendla S."/>
            <person name="Myers T."/>
            <person name="Yan Y."/>
            <person name="Sichtig H."/>
        </authorList>
    </citation>
    <scope>NUCLEOTIDE SEQUENCE [LARGE SCALE GENOMIC DNA]</scope>
    <source>
        <strain evidence="3 5">FDAARGOS_795</strain>
        <plasmid evidence="3 5">unnamed3</plasmid>
    </source>
</reference>
<dbReference type="AlphaFoldDB" id="A0A0B5NQ42"/>
<proteinExistence type="predicted"/>
<evidence type="ECO:0000313" key="5">
    <source>
        <dbReference type="Proteomes" id="UP000501107"/>
    </source>
</evidence>
<name>A0A0B5NQ42_BACTU</name>
<keyword evidence="3" id="KW-0614">Plasmid</keyword>
<sequence>MDILRGPFDFTNNITYEDTEIFVNQIQKYEDGNIDSLKKLDTGKMMDVTLNRNTKIPMMNLRFYNGSIKRNSKNSIEGKSKKNEVNITSNMSEDAKGQGQSAKTIDENLIIKESKNNGPRYKLVNDKTIDEVEEVKHYIWVFREYQIAFEKLEYVDLSHLVMRSLQGVQNAVQSLRKLVRYYGENGRHEEKLKAIVSHHEPFNIVIEKILKAKEEGYDVFEEKNEVV</sequence>
<reference evidence="2" key="2">
    <citation type="submission" date="2019-07" db="EMBL/GenBank/DDBJ databases">
        <title>Phylogenomic Reclassification of ATCC Bacillus Strains and Various Taxa within the Genus Bacillus.</title>
        <authorList>
            <person name="Riojas M.A."/>
            <person name="Frank A.M."/>
            <person name="Fenn S.L."/>
            <person name="King S.P."/>
            <person name="Brower S.M."/>
            <person name="Hazbon M.H."/>
        </authorList>
    </citation>
    <scope>NUCLEOTIDE SEQUENCE</scope>
    <source>
        <strain evidence="2">ATCC 35646</strain>
    </source>
</reference>
<dbReference type="KEGG" id="btw:BF38_5690"/>
<evidence type="ECO:0000313" key="1">
    <source>
        <dbReference type="EMBL" id="AJG74178.1"/>
    </source>
</evidence>
<organism evidence="3 5">
    <name type="scientific">Bacillus thuringiensis</name>
    <dbReference type="NCBI Taxonomy" id="1428"/>
    <lineage>
        <taxon>Bacteria</taxon>
        <taxon>Bacillati</taxon>
        <taxon>Bacillota</taxon>
        <taxon>Bacilli</taxon>
        <taxon>Bacillales</taxon>
        <taxon>Bacillaceae</taxon>
        <taxon>Bacillus</taxon>
        <taxon>Bacillus cereus group</taxon>
    </lineage>
</organism>
<dbReference type="Proteomes" id="UP001181533">
    <property type="component" value="Unassembled WGS sequence"/>
</dbReference>
<gene>
    <name evidence="1" type="ORF">BF38_5690</name>
    <name evidence="2" type="ORF">FO599_00215</name>
    <name evidence="3" type="ORF">FOC89_02410</name>
</gene>
<dbReference type="RefSeq" id="WP_000353758.1">
    <property type="nucleotide sequence ID" value="NZ_CP009334.1"/>
</dbReference>
<geneLocation type="plasmid" evidence="1 4">
    <name>2</name>
</geneLocation>